<accession>A0A0F9FF30</accession>
<gene>
    <name evidence="2" type="ORF">LCGC14_1960120</name>
</gene>
<feature type="non-terminal residue" evidence="2">
    <location>
        <position position="555"/>
    </location>
</feature>
<evidence type="ECO:0000313" key="2">
    <source>
        <dbReference type="EMBL" id="KKL84898.1"/>
    </source>
</evidence>
<dbReference type="EMBL" id="LAZR01021566">
    <property type="protein sequence ID" value="KKL84898.1"/>
    <property type="molecule type" value="Genomic_DNA"/>
</dbReference>
<feature type="compositionally biased region" description="Basic and acidic residues" evidence="1">
    <location>
        <begin position="23"/>
        <end position="51"/>
    </location>
</feature>
<sequence length="555" mass="61030">MAYLYGDGKSLTNPAWVTGRETPSQRDRRLRETNDALKKNEERQQEKESRRLLSSIDSKNLQGIGRQFPPSPPRTQDTPRDVEEDVVRFSGSQDRFEGFLDDRLSAHEGTFGVSPLFGSQAYDSSERQALEDWKAEQAHLPDDLRAEMEVGLFVRSREARADVERPPLEVDSKYDIMVASIKAIADNDGAVDDWLNRLRRDIITDLGENASPQTVRESLYRTLRIQEHLSQVLDEWGWPRDRVGIAPPPGAVDEALRREEEENGEFFKDFPDSPGFIEKITSVFGEKWLPTPATPFIATGLIEGQALLSIDDLHNIGQASLADPAAAFILRGELPVLQPAPSTEGFQFSTEFAAVETGTGLGGAARAGEIAFTGITGVETDTVSEALRSQLAEDILSEVISPEYIAIALPFAGVGTAGLRLTPKVLRIAANLTIGTDVGIARGLPLLRPNTLRTVLRGLTAVARSPAAIRSIPQEIRNNRVFQVGLENLRAAKAGLVGRNLPPDQYLRAIGADDPLRFRRVTKDIIQGNPSTVDNLPLRQAIETDLSTGRSMEEI</sequence>
<protein>
    <submittedName>
        <fullName evidence="2">Uncharacterized protein</fullName>
    </submittedName>
</protein>
<dbReference type="AlphaFoldDB" id="A0A0F9FF30"/>
<feature type="region of interest" description="Disordered" evidence="1">
    <location>
        <begin position="1"/>
        <end position="81"/>
    </location>
</feature>
<organism evidence="2">
    <name type="scientific">marine sediment metagenome</name>
    <dbReference type="NCBI Taxonomy" id="412755"/>
    <lineage>
        <taxon>unclassified sequences</taxon>
        <taxon>metagenomes</taxon>
        <taxon>ecological metagenomes</taxon>
    </lineage>
</organism>
<name>A0A0F9FF30_9ZZZZ</name>
<evidence type="ECO:0000256" key="1">
    <source>
        <dbReference type="SAM" id="MobiDB-lite"/>
    </source>
</evidence>
<proteinExistence type="predicted"/>
<reference evidence="2" key="1">
    <citation type="journal article" date="2015" name="Nature">
        <title>Complex archaea that bridge the gap between prokaryotes and eukaryotes.</title>
        <authorList>
            <person name="Spang A."/>
            <person name="Saw J.H."/>
            <person name="Jorgensen S.L."/>
            <person name="Zaremba-Niedzwiedzka K."/>
            <person name="Martijn J."/>
            <person name="Lind A.E."/>
            <person name="van Eijk R."/>
            <person name="Schleper C."/>
            <person name="Guy L."/>
            <person name="Ettema T.J."/>
        </authorList>
    </citation>
    <scope>NUCLEOTIDE SEQUENCE</scope>
</reference>
<comment type="caution">
    <text evidence="2">The sequence shown here is derived from an EMBL/GenBank/DDBJ whole genome shotgun (WGS) entry which is preliminary data.</text>
</comment>